<evidence type="ECO:0000313" key="3">
    <source>
        <dbReference type="Proteomes" id="UP001596226"/>
    </source>
</evidence>
<dbReference type="RefSeq" id="WP_377506249.1">
    <property type="nucleotide sequence ID" value="NZ_JBHSQS010000003.1"/>
</dbReference>
<dbReference type="Proteomes" id="UP001596226">
    <property type="component" value="Unassembled WGS sequence"/>
</dbReference>
<comment type="caution">
    <text evidence="2">The sequence shown here is derived from an EMBL/GenBank/DDBJ whole genome shotgun (WGS) entry which is preliminary data.</text>
</comment>
<reference evidence="3" key="1">
    <citation type="journal article" date="2019" name="Int. J. Syst. Evol. Microbiol.">
        <title>The Global Catalogue of Microorganisms (GCM) 10K type strain sequencing project: providing services to taxonomists for standard genome sequencing and annotation.</title>
        <authorList>
            <consortium name="The Broad Institute Genomics Platform"/>
            <consortium name="The Broad Institute Genome Sequencing Center for Infectious Disease"/>
            <person name="Wu L."/>
            <person name="Ma J."/>
        </authorList>
    </citation>
    <scope>NUCLEOTIDE SEQUENCE [LARGE SCALE GENOMIC DNA]</scope>
    <source>
        <strain evidence="3">CGMCC 4.7144</strain>
    </source>
</reference>
<keyword evidence="1" id="KW-0472">Membrane</keyword>
<evidence type="ECO:0000313" key="2">
    <source>
        <dbReference type="EMBL" id="MFC5922768.1"/>
    </source>
</evidence>
<gene>
    <name evidence="2" type="ORF">ACFQGL_05360</name>
</gene>
<sequence length="238" mass="26207">MARRLRMSGSVPGDGVESALRRHSAAMQAVASIVAVALTAVALVYAYQANVLAQDTLREQQRVNADQLELNRLARERFERRYASRVSWWIDMGDTGISHYFQGNQARIDRAKPDDVVSLEIIHVQNRAPVPVHEPTFVLPPIDNEAPWWLLSDIPPCTIVTYDLEVIGRDGTLALDRLVSPGLHLYFGDVTNGYWQLAPAALTKANGPMLLPIDRPLASVSRARIVGRSDAADCGESG</sequence>
<dbReference type="EMBL" id="JBHSQS010000003">
    <property type="protein sequence ID" value="MFC5922768.1"/>
    <property type="molecule type" value="Genomic_DNA"/>
</dbReference>
<evidence type="ECO:0000256" key="1">
    <source>
        <dbReference type="SAM" id="Phobius"/>
    </source>
</evidence>
<keyword evidence="1" id="KW-0812">Transmembrane</keyword>
<organism evidence="2 3">
    <name type="scientific">Micromonospora vulcania</name>
    <dbReference type="NCBI Taxonomy" id="1441873"/>
    <lineage>
        <taxon>Bacteria</taxon>
        <taxon>Bacillati</taxon>
        <taxon>Actinomycetota</taxon>
        <taxon>Actinomycetes</taxon>
        <taxon>Micromonosporales</taxon>
        <taxon>Micromonosporaceae</taxon>
        <taxon>Micromonospora</taxon>
    </lineage>
</organism>
<protein>
    <submittedName>
        <fullName evidence="2">Uncharacterized protein</fullName>
    </submittedName>
</protein>
<keyword evidence="1" id="KW-1133">Transmembrane helix</keyword>
<name>A0ABW1H1F7_9ACTN</name>
<keyword evidence="3" id="KW-1185">Reference proteome</keyword>
<accession>A0ABW1H1F7</accession>
<feature type="transmembrane region" description="Helical" evidence="1">
    <location>
        <begin position="29"/>
        <end position="47"/>
    </location>
</feature>
<proteinExistence type="predicted"/>